<dbReference type="PANTHER" id="PTHR30520:SF2">
    <property type="entry name" value="INNER MEMBRANE PROTEIN YFDC"/>
    <property type="match status" value="1"/>
</dbReference>
<evidence type="ECO:0000313" key="7">
    <source>
        <dbReference type="EMBL" id="SFI13518.1"/>
    </source>
</evidence>
<dbReference type="Proteomes" id="UP000199111">
    <property type="component" value="Unassembled WGS sequence"/>
</dbReference>
<reference evidence="8" key="1">
    <citation type="submission" date="2016-10" db="EMBL/GenBank/DDBJ databases">
        <authorList>
            <person name="Varghese N."/>
            <person name="Submissions S."/>
        </authorList>
    </citation>
    <scope>NUCLEOTIDE SEQUENCE [LARGE SCALE GENOMIC DNA]</scope>
    <source>
        <strain evidence="8">CGMCC 4.2126</strain>
    </source>
</reference>
<dbReference type="InterPro" id="IPR023271">
    <property type="entry name" value="Aquaporin-like"/>
</dbReference>
<feature type="region of interest" description="Disordered" evidence="5">
    <location>
        <begin position="1"/>
        <end position="24"/>
    </location>
</feature>
<dbReference type="GO" id="GO:0005886">
    <property type="term" value="C:plasma membrane"/>
    <property type="evidence" value="ECO:0007669"/>
    <property type="project" value="TreeGrafter"/>
</dbReference>
<feature type="transmembrane region" description="Helical" evidence="6">
    <location>
        <begin position="237"/>
        <end position="262"/>
    </location>
</feature>
<dbReference type="EMBL" id="FOQY01000001">
    <property type="protein sequence ID" value="SFI13518.1"/>
    <property type="molecule type" value="Genomic_DNA"/>
</dbReference>
<organism evidence="7 8">
    <name type="scientific">Streptosporangium canum</name>
    <dbReference type="NCBI Taxonomy" id="324952"/>
    <lineage>
        <taxon>Bacteria</taxon>
        <taxon>Bacillati</taxon>
        <taxon>Actinomycetota</taxon>
        <taxon>Actinomycetes</taxon>
        <taxon>Streptosporangiales</taxon>
        <taxon>Streptosporangiaceae</taxon>
        <taxon>Streptosporangium</taxon>
    </lineage>
</organism>
<evidence type="ECO:0000256" key="3">
    <source>
        <dbReference type="ARBA" id="ARBA00022989"/>
    </source>
</evidence>
<dbReference type="GO" id="GO:0015499">
    <property type="term" value="F:formate transmembrane transporter activity"/>
    <property type="evidence" value="ECO:0007669"/>
    <property type="project" value="TreeGrafter"/>
</dbReference>
<accession>A0A1I3FQG7</accession>
<protein>
    <submittedName>
        <fullName evidence="7">Formate/nitrite transporter FocA, FNT family</fullName>
    </submittedName>
</protein>
<feature type="transmembrane region" description="Helical" evidence="6">
    <location>
        <begin position="75"/>
        <end position="93"/>
    </location>
</feature>
<feature type="transmembrane region" description="Helical" evidence="6">
    <location>
        <begin position="194"/>
        <end position="212"/>
    </location>
</feature>
<keyword evidence="8" id="KW-1185">Reference proteome</keyword>
<evidence type="ECO:0000313" key="8">
    <source>
        <dbReference type="Proteomes" id="UP000199111"/>
    </source>
</evidence>
<dbReference type="RefSeq" id="WP_218158562.1">
    <property type="nucleotide sequence ID" value="NZ_FOQY01000001.1"/>
</dbReference>
<evidence type="ECO:0000256" key="2">
    <source>
        <dbReference type="ARBA" id="ARBA00022692"/>
    </source>
</evidence>
<keyword evidence="2 6" id="KW-0812">Transmembrane</keyword>
<dbReference type="InterPro" id="IPR000292">
    <property type="entry name" value="For/NO2_transpt"/>
</dbReference>
<dbReference type="AlphaFoldDB" id="A0A1I3FQG7"/>
<dbReference type="Pfam" id="PF01226">
    <property type="entry name" value="Form_Nir_trans"/>
    <property type="match status" value="1"/>
</dbReference>
<feature type="transmembrane region" description="Helical" evidence="6">
    <location>
        <begin position="122"/>
        <end position="142"/>
    </location>
</feature>
<evidence type="ECO:0000256" key="4">
    <source>
        <dbReference type="ARBA" id="ARBA00023136"/>
    </source>
</evidence>
<keyword evidence="4 6" id="KW-0472">Membrane</keyword>
<evidence type="ECO:0000256" key="5">
    <source>
        <dbReference type="SAM" id="MobiDB-lite"/>
    </source>
</evidence>
<feature type="transmembrane region" description="Helical" evidence="6">
    <location>
        <begin position="48"/>
        <end position="69"/>
    </location>
</feature>
<dbReference type="Gene3D" id="1.20.1080.10">
    <property type="entry name" value="Glycerol uptake facilitator protein"/>
    <property type="match status" value="1"/>
</dbReference>
<dbReference type="PANTHER" id="PTHR30520">
    <property type="entry name" value="FORMATE TRANSPORTER-RELATED"/>
    <property type="match status" value="1"/>
</dbReference>
<dbReference type="GeneID" id="96296192"/>
<evidence type="ECO:0000256" key="1">
    <source>
        <dbReference type="ARBA" id="ARBA00004141"/>
    </source>
</evidence>
<comment type="subcellular location">
    <subcellularLocation>
        <location evidence="1">Membrane</location>
        <topology evidence="1">Multi-pass membrane protein</topology>
    </subcellularLocation>
</comment>
<keyword evidence="3 6" id="KW-1133">Transmembrane helix</keyword>
<evidence type="ECO:0000256" key="6">
    <source>
        <dbReference type="SAM" id="Phobius"/>
    </source>
</evidence>
<proteinExistence type="predicted"/>
<sequence>MSESSESGYRHGDGLTQPPVEPEPDLEDAFDRLVSEGSGRLARPWSTLVVTGLLGGIDVGTGVLAYLLVKEETGSAILAGLAFSIGFVALLLARSELFTENFLVPVAAVAARHGSVGGLARLWAVSLVANLIGGWGIAWLIMQAFPRLHPTAVEAGTHFADLGMNLHSFSLAVLAGMVITLMTRMQHATDNLGVRLVPAVLFGALLAGGQLFHSVLDSILMFTALITGQAPFGYLDWLAALGWAVMGNLVGGVGLVTFLRLARVPHRLAEERGHHS</sequence>
<gene>
    <name evidence="7" type="ORF">SAMN05216275_101308</name>
</gene>
<name>A0A1I3FQG7_9ACTN</name>